<evidence type="ECO:0008006" key="3">
    <source>
        <dbReference type="Google" id="ProtNLM"/>
    </source>
</evidence>
<sequence length="327" mass="38043">MPYNSVPVDTSHLPYCFSRLPVRIHRDKEEIQRFTLELVHATKTEGSKAHKHALYRHAVTGPDMNVYALSWCEADLDKMKLLIEFIELIWAHDDVTEEDPLDDAVSECEQLRRAMYEEYDNDPVADNGFGLRIQRFRDIRNRMKAVDAVGWIEIQDTMEEWLPIDTKLKEWESLEEYLDLRKVHVGNNVMTSFIRWAMGIHLTKDELVFIKDYTDAVGVWLGLMNDYMSWKRERTQPTDRVMNSVFLLMKKHNLPEEAAVDMVRGILVKQEGKVLEMSADLHGQAGLSTGMRAYIDNLEYYAGATFYWSLLAPRYAKPQSFDPTKAD</sequence>
<protein>
    <recommendedName>
        <fullName evidence="3">Terpene synthase</fullName>
    </recommendedName>
</protein>
<dbReference type="STRING" id="2316362.A0A4Q2D257"/>
<accession>A0A4Q2D257</accession>
<gene>
    <name evidence="1" type="ORF">EST38_g12536</name>
</gene>
<reference evidence="1 2" key="1">
    <citation type="submission" date="2019-01" db="EMBL/GenBank/DDBJ databases">
        <title>Draft genome sequence of Psathyrella aberdarensis IHI B618.</title>
        <authorList>
            <person name="Buettner E."/>
            <person name="Kellner H."/>
        </authorList>
    </citation>
    <scope>NUCLEOTIDE SEQUENCE [LARGE SCALE GENOMIC DNA]</scope>
    <source>
        <strain evidence="1 2">IHI B618</strain>
    </source>
</reference>
<dbReference type="AlphaFoldDB" id="A0A4Q2D257"/>
<name>A0A4Q2D257_9AGAR</name>
<dbReference type="EMBL" id="SDEE01000952">
    <property type="protein sequence ID" value="RXW13317.1"/>
    <property type="molecule type" value="Genomic_DNA"/>
</dbReference>
<dbReference type="Proteomes" id="UP000290288">
    <property type="component" value="Unassembled WGS sequence"/>
</dbReference>
<dbReference type="OrthoDB" id="3349471at2759"/>
<evidence type="ECO:0000313" key="1">
    <source>
        <dbReference type="EMBL" id="RXW13317.1"/>
    </source>
</evidence>
<organism evidence="1 2">
    <name type="scientific">Candolleomyces aberdarensis</name>
    <dbReference type="NCBI Taxonomy" id="2316362"/>
    <lineage>
        <taxon>Eukaryota</taxon>
        <taxon>Fungi</taxon>
        <taxon>Dikarya</taxon>
        <taxon>Basidiomycota</taxon>
        <taxon>Agaricomycotina</taxon>
        <taxon>Agaricomycetes</taxon>
        <taxon>Agaricomycetidae</taxon>
        <taxon>Agaricales</taxon>
        <taxon>Agaricineae</taxon>
        <taxon>Psathyrellaceae</taxon>
        <taxon>Candolleomyces</taxon>
    </lineage>
</organism>
<dbReference type="SUPFAM" id="SSF48576">
    <property type="entry name" value="Terpenoid synthases"/>
    <property type="match status" value="1"/>
</dbReference>
<dbReference type="InterPro" id="IPR008949">
    <property type="entry name" value="Isoprenoid_synthase_dom_sf"/>
</dbReference>
<comment type="caution">
    <text evidence="1">The sequence shown here is derived from an EMBL/GenBank/DDBJ whole genome shotgun (WGS) entry which is preliminary data.</text>
</comment>
<dbReference type="Pfam" id="PF19086">
    <property type="entry name" value="Terpene_syn_C_2"/>
    <property type="match status" value="1"/>
</dbReference>
<dbReference type="Gene3D" id="1.10.600.10">
    <property type="entry name" value="Farnesyl Diphosphate Synthase"/>
    <property type="match status" value="1"/>
</dbReference>
<keyword evidence="2" id="KW-1185">Reference proteome</keyword>
<evidence type="ECO:0000313" key="2">
    <source>
        <dbReference type="Proteomes" id="UP000290288"/>
    </source>
</evidence>
<proteinExistence type="predicted"/>